<feature type="compositionally biased region" description="Basic and acidic residues" evidence="1">
    <location>
        <begin position="80"/>
        <end position="100"/>
    </location>
</feature>
<dbReference type="EMBL" id="BAAARA010000025">
    <property type="protein sequence ID" value="GAA2364102.1"/>
    <property type="molecule type" value="Genomic_DNA"/>
</dbReference>
<feature type="region of interest" description="Disordered" evidence="1">
    <location>
        <begin position="61"/>
        <end position="100"/>
    </location>
</feature>
<sequence length="100" mass="11187">MLRRGGIAEVLLQEGVPEPVDRAGSARDVRGAALDPTSSSREEELVAGRYRYRCGECPYRAPWSTESQSAQRRRNHEFRHHPGEPGGRFEVRERGRVGAG</sequence>
<keyword evidence="3" id="KW-1185">Reference proteome</keyword>
<feature type="region of interest" description="Disordered" evidence="1">
    <location>
        <begin position="19"/>
        <end position="40"/>
    </location>
</feature>
<gene>
    <name evidence="2" type="ORF">GCM10009854_49830</name>
</gene>
<evidence type="ECO:0000256" key="1">
    <source>
        <dbReference type="SAM" id="MobiDB-lite"/>
    </source>
</evidence>
<dbReference type="Proteomes" id="UP001501218">
    <property type="component" value="Unassembled WGS sequence"/>
</dbReference>
<feature type="compositionally biased region" description="Basic and acidic residues" evidence="1">
    <location>
        <begin position="19"/>
        <end position="30"/>
    </location>
</feature>
<evidence type="ECO:0000313" key="3">
    <source>
        <dbReference type="Proteomes" id="UP001501218"/>
    </source>
</evidence>
<reference evidence="2 3" key="1">
    <citation type="journal article" date="2019" name="Int. J. Syst. Evol. Microbiol.">
        <title>The Global Catalogue of Microorganisms (GCM) 10K type strain sequencing project: providing services to taxonomists for standard genome sequencing and annotation.</title>
        <authorList>
            <consortium name="The Broad Institute Genomics Platform"/>
            <consortium name="The Broad Institute Genome Sequencing Center for Infectious Disease"/>
            <person name="Wu L."/>
            <person name="Ma J."/>
        </authorList>
    </citation>
    <scope>NUCLEOTIDE SEQUENCE [LARGE SCALE GENOMIC DNA]</scope>
    <source>
        <strain evidence="2 3">JCM 16221</strain>
    </source>
</reference>
<evidence type="ECO:0000313" key="2">
    <source>
        <dbReference type="EMBL" id="GAA2364102.1"/>
    </source>
</evidence>
<accession>A0ABN3GZM2</accession>
<comment type="caution">
    <text evidence="2">The sequence shown here is derived from an EMBL/GenBank/DDBJ whole genome shotgun (WGS) entry which is preliminary data.</text>
</comment>
<name>A0ABN3GZM2_9PSEU</name>
<protein>
    <submittedName>
        <fullName evidence="2">Uncharacterized protein</fullName>
    </submittedName>
</protein>
<proteinExistence type="predicted"/>
<organism evidence="2 3">
    <name type="scientific">Saccharopolyspora halophila</name>
    <dbReference type="NCBI Taxonomy" id="405551"/>
    <lineage>
        <taxon>Bacteria</taxon>
        <taxon>Bacillati</taxon>
        <taxon>Actinomycetota</taxon>
        <taxon>Actinomycetes</taxon>
        <taxon>Pseudonocardiales</taxon>
        <taxon>Pseudonocardiaceae</taxon>
        <taxon>Saccharopolyspora</taxon>
    </lineage>
</organism>